<dbReference type="PANTHER" id="PTHR42071">
    <property type="entry name" value="PROTOGLOBIN DOMAIN-CONTAINING PROTEIN"/>
    <property type="match status" value="1"/>
</dbReference>
<feature type="region of interest" description="Disordered" evidence="1">
    <location>
        <begin position="1154"/>
        <end position="1183"/>
    </location>
</feature>
<dbReference type="GO" id="GO:0020037">
    <property type="term" value="F:heme binding"/>
    <property type="evidence" value="ECO:0007669"/>
    <property type="project" value="InterPro"/>
</dbReference>
<feature type="compositionally biased region" description="Low complexity" evidence="1">
    <location>
        <begin position="905"/>
        <end position="922"/>
    </location>
</feature>
<feature type="compositionally biased region" description="Low complexity" evidence="1">
    <location>
        <begin position="1168"/>
        <end position="1181"/>
    </location>
</feature>
<accession>A0AAW0DU76</accession>
<feature type="compositionally biased region" description="Basic and acidic residues" evidence="1">
    <location>
        <begin position="1237"/>
        <end position="1254"/>
    </location>
</feature>
<dbReference type="Gene3D" id="3.10.110.10">
    <property type="entry name" value="Ubiquitin Conjugating Enzyme"/>
    <property type="match status" value="1"/>
</dbReference>
<dbReference type="InterPro" id="IPR012292">
    <property type="entry name" value="Globin/Proto"/>
</dbReference>
<evidence type="ECO:0000313" key="3">
    <source>
        <dbReference type="EMBL" id="KAK7054954.1"/>
    </source>
</evidence>
<feature type="domain" description="UBC core" evidence="2">
    <location>
        <begin position="202"/>
        <end position="352"/>
    </location>
</feature>
<feature type="compositionally biased region" description="Low complexity" evidence="1">
    <location>
        <begin position="1086"/>
        <end position="1096"/>
    </location>
</feature>
<organism evidence="3 4">
    <name type="scientific">Paramarasmius palmivorus</name>
    <dbReference type="NCBI Taxonomy" id="297713"/>
    <lineage>
        <taxon>Eukaryota</taxon>
        <taxon>Fungi</taxon>
        <taxon>Dikarya</taxon>
        <taxon>Basidiomycota</taxon>
        <taxon>Agaricomycotina</taxon>
        <taxon>Agaricomycetes</taxon>
        <taxon>Agaricomycetidae</taxon>
        <taxon>Agaricales</taxon>
        <taxon>Marasmiineae</taxon>
        <taxon>Marasmiaceae</taxon>
        <taxon>Paramarasmius</taxon>
    </lineage>
</organism>
<feature type="region of interest" description="Disordered" evidence="1">
    <location>
        <begin position="991"/>
        <end position="1010"/>
    </location>
</feature>
<proteinExistence type="predicted"/>
<feature type="region of interest" description="Disordered" evidence="1">
    <location>
        <begin position="893"/>
        <end position="937"/>
    </location>
</feature>
<dbReference type="InterPro" id="IPR000608">
    <property type="entry name" value="UBC"/>
</dbReference>
<dbReference type="EMBL" id="JAYKXP010000008">
    <property type="protein sequence ID" value="KAK7054954.1"/>
    <property type="molecule type" value="Genomic_DNA"/>
</dbReference>
<feature type="region of interest" description="Disordered" evidence="1">
    <location>
        <begin position="1113"/>
        <end position="1142"/>
    </location>
</feature>
<keyword evidence="4" id="KW-1185">Reference proteome</keyword>
<dbReference type="SUPFAM" id="SSF54495">
    <property type="entry name" value="UBC-like"/>
    <property type="match status" value="1"/>
</dbReference>
<feature type="compositionally biased region" description="Polar residues" evidence="1">
    <location>
        <begin position="1282"/>
        <end position="1296"/>
    </location>
</feature>
<dbReference type="PROSITE" id="PS50127">
    <property type="entry name" value="UBC_2"/>
    <property type="match status" value="1"/>
</dbReference>
<feature type="compositionally biased region" description="Polar residues" evidence="1">
    <location>
        <begin position="1222"/>
        <end position="1232"/>
    </location>
</feature>
<evidence type="ECO:0000313" key="4">
    <source>
        <dbReference type="Proteomes" id="UP001383192"/>
    </source>
</evidence>
<feature type="compositionally biased region" description="Polar residues" evidence="1">
    <location>
        <begin position="807"/>
        <end position="843"/>
    </location>
</feature>
<name>A0AAW0DU76_9AGAR</name>
<sequence>MSDQAAPVQVDLPPCQLENLHIQDIEDGQKTPNGCPHTGKPEECLGNCNGKLESASSSPSIQEIDPDLLRTSLEDRMAYVRDFVMFGAKEQEMLNKVAPLVHDAIPAIVDDLYAKLFEFDITKKIFMERNEGFDGPLPQRLEDLTLDSPQLVYRKIFMKAWVRRILNSDFSSIKTWAYLDKVGIMHTGVKSFKHRTHTQPLVVPYRDCALTLGWVENVLHTAILQLSEEQLPMSEKIGAVAAVSKPDSPYKGGTYRFTLTLPSNFPFKAPAVTFQTKIYHPGINEEGAICVPVLRDEWKPSVSLSTVLSIIQEKLNNPSPDDPFEPEIAALLKNDKNKFLATAKEWTKKFRKRSDAKNSLPPLQTQPLTITVKETSYSQESQLPELPSALPSADDFRTSLILPESSLSRRFSLLRDSSGDPISLEILRSRLADQRARGAENHILEEDEEMILETLGLRPRTPQSPAERSQENLSSSEGVASMRQSIRSSNTASSLSPSLSSSPSGRSKRYSNNLFGSGRLRDYSYNRMRAQSKKDTSSVATVESQTLSISQNSSLFQEGTVTPSRSSGTPPTSQEEPSAEYQMSKSVASSVFKRASLALEEAIRELEEDAEDEIVMPRSAPITRTSLDQHHTAGRVTPRDSANYEAGTAITSDPARSEELEASRMSPILSRVSPGYVPGMPRPMTPRDDSEHDNLRSHSTTPRATPSSAPDPQAIASTLPRHSPRPHSPYTSSAFLNRKMSVQNGNAERNKEADIVSTASGSSYNWHNRPSSPLSSQPHQPMSVPQRPNTPSNVTWTVPPSKAPVSPQKSPSHNRNGSWFSDSGAGSTDTHGSYENGKSSRSLRSPALPDSPLIGHSTMPSFSSTYSSNADNRPISPITGLDLNQTFSALSTSRVIRSPTPTQAPSRSPTSPTFSSFDVSTSKHGSRRSSKQNSTSSPFSLTAFNPVVFHPIASSSRSSLDSLGSSYHSGEGDQKDRLAAFVDIDAQQQPWHDVSFPSQSSSATTGSPDMDWNAEEIVRRYAGLNKSDIAVVQEKLVGFATEKAVMESENRERAPSLRKRRPSTSQSNYSYNGRDARITSPPPQNPNTNTLSPEQMSKASAAALLKSVVESIQMPPTGPTSSQAEPGPNDSFLPDFADDSPTVRRNRDLAQILFGDENADIRPGGSEANANTNPNTNNTTADILSSSQADSDLNFILDSENKQSQSQSSPPMPSDPHASPATPYTPTGNPSNPHLPRNLESDTELAREVQRKAEAAMQALKKPSKEGLASSPSLPRKRINPHQISTPTLVSASTSVDTIPLRTPTISQQTSRLGSRFKKLRGTLRKNPSTPSGEEVTPYPLDIRSAPLQPQTVQYDQRKLHPIEGIPNSATELGRFNIPVAPIPSPPASAGPGLKGFMARFRGKPRATESPIEQREMHLRPPIRTEKPMHHSPPASAPAIYEDYSSKISGPPILQLPHLSPSTPSEGPASAPGATDESAALRQLFDAASNLGLDQQKLNDLLLVRSASTADQREATHAQTEPLTPSGDEVGSRSRPVSRRPSTRQQGEGSRKPRERTTDPASVVVRRTLILPSDPRALAHLSTLVPSVPNKRHRRASGASIASRNVPDRMPTPPPRSPTGRRFSTDTPPPVPPVPRPENYLAVPTASHEKAGSAYDSFYEMYGDENKGSTSDHNPRTTLAPDATAVEVIELANGETIWQIVNGLRDDDESIYTGRTSFASEYDNDESMHVYVKEHTRTGSKGSGSSFFSRKKSIHKNRPETRVYYSSANQIGLLIDNISQGMDAGSFNIMPDYGTTAGQSTTSSLSETDMHHWTVEERLERMLGRLQRGES</sequence>
<reference evidence="3 4" key="1">
    <citation type="submission" date="2024-01" db="EMBL/GenBank/DDBJ databases">
        <title>A draft genome for a cacao thread blight-causing isolate of Paramarasmius palmivorus.</title>
        <authorList>
            <person name="Baruah I.K."/>
            <person name="Bukari Y."/>
            <person name="Amoako-Attah I."/>
            <person name="Meinhardt L.W."/>
            <person name="Bailey B.A."/>
            <person name="Cohen S.P."/>
        </authorList>
    </citation>
    <scope>NUCLEOTIDE SEQUENCE [LARGE SCALE GENOMIC DNA]</scope>
    <source>
        <strain evidence="3 4">GH-12</strain>
    </source>
</reference>
<feature type="compositionally biased region" description="Polar residues" evidence="1">
    <location>
        <begin position="786"/>
        <end position="798"/>
    </location>
</feature>
<feature type="compositionally biased region" description="Basic and acidic residues" evidence="1">
    <location>
        <begin position="685"/>
        <end position="696"/>
    </location>
</feature>
<dbReference type="InterPro" id="IPR016135">
    <property type="entry name" value="UBQ-conjugating_enzyme/RWD"/>
</dbReference>
<feature type="compositionally biased region" description="Polar residues" evidence="1">
    <location>
        <begin position="760"/>
        <end position="769"/>
    </location>
</feature>
<evidence type="ECO:0000256" key="1">
    <source>
        <dbReference type="SAM" id="MobiDB-lite"/>
    </source>
</evidence>
<feature type="region of interest" description="Disordered" evidence="1">
    <location>
        <begin position="1582"/>
        <end position="1640"/>
    </location>
</feature>
<feature type="compositionally biased region" description="Polar residues" evidence="1">
    <location>
        <begin position="697"/>
        <end position="710"/>
    </location>
</feature>
<dbReference type="GO" id="GO:0019825">
    <property type="term" value="F:oxygen binding"/>
    <property type="evidence" value="ECO:0007669"/>
    <property type="project" value="InterPro"/>
</dbReference>
<feature type="compositionally biased region" description="Polar residues" evidence="1">
    <location>
        <begin position="893"/>
        <end position="904"/>
    </location>
</feature>
<feature type="compositionally biased region" description="Polar residues" evidence="1">
    <location>
        <begin position="537"/>
        <end position="559"/>
    </location>
</feature>
<protein>
    <recommendedName>
        <fullName evidence="2">UBC core domain-containing protein</fullName>
    </recommendedName>
</protein>
<feature type="region of interest" description="Disordered" evidence="1">
    <location>
        <begin position="627"/>
        <end position="735"/>
    </location>
</feature>
<evidence type="ECO:0000259" key="2">
    <source>
        <dbReference type="PROSITE" id="PS50127"/>
    </source>
</evidence>
<feature type="compositionally biased region" description="Low complexity" evidence="1">
    <location>
        <begin position="560"/>
        <end position="573"/>
    </location>
</feature>
<feature type="compositionally biased region" description="Low complexity" evidence="1">
    <location>
        <begin position="488"/>
        <end position="505"/>
    </location>
</feature>
<dbReference type="Gene3D" id="1.10.490.10">
    <property type="entry name" value="Globins"/>
    <property type="match status" value="1"/>
</dbReference>
<feature type="region of interest" description="Disordered" evidence="1">
    <location>
        <begin position="1044"/>
        <end position="1096"/>
    </location>
</feature>
<feature type="region of interest" description="Disordered" evidence="1">
    <location>
        <begin position="1200"/>
        <end position="1296"/>
    </location>
</feature>
<feature type="compositionally biased region" description="Pro residues" evidence="1">
    <location>
        <begin position="1627"/>
        <end position="1636"/>
    </location>
</feature>
<dbReference type="SMART" id="SM00212">
    <property type="entry name" value="UBCc"/>
    <property type="match status" value="1"/>
</dbReference>
<feature type="compositionally biased region" description="Low complexity" evidence="1">
    <location>
        <begin position="770"/>
        <end position="783"/>
    </location>
</feature>
<feature type="compositionally biased region" description="Basic and acidic residues" evidence="1">
    <location>
        <begin position="1549"/>
        <end position="1558"/>
    </location>
</feature>
<dbReference type="Proteomes" id="UP001383192">
    <property type="component" value="Unassembled WGS sequence"/>
</dbReference>
<comment type="caution">
    <text evidence="3">The sequence shown here is derived from an EMBL/GenBank/DDBJ whole genome shotgun (WGS) entry which is preliminary data.</text>
</comment>
<feature type="region of interest" description="Disordered" evidence="1">
    <location>
        <begin position="1511"/>
        <end position="1564"/>
    </location>
</feature>
<feature type="region of interest" description="Disordered" evidence="1">
    <location>
        <begin position="1446"/>
        <end position="1475"/>
    </location>
</feature>
<feature type="compositionally biased region" description="Basic and acidic residues" evidence="1">
    <location>
        <begin position="1044"/>
        <end position="1055"/>
    </location>
</feature>
<feature type="compositionally biased region" description="Polar residues" evidence="1">
    <location>
        <begin position="461"/>
        <end position="487"/>
    </location>
</feature>
<feature type="compositionally biased region" description="Polar residues" evidence="1">
    <location>
        <begin position="991"/>
        <end position="1007"/>
    </location>
</feature>
<feature type="region of interest" description="Disordered" evidence="1">
    <location>
        <begin position="458"/>
        <end position="515"/>
    </location>
</feature>
<feature type="region of interest" description="Disordered" evidence="1">
    <location>
        <begin position="760"/>
        <end position="870"/>
    </location>
</feature>
<dbReference type="PANTHER" id="PTHR42071:SF1">
    <property type="entry name" value="GLOBIN-SENSOR DOMAIN-CONTAINING PROTEIN"/>
    <property type="match status" value="1"/>
</dbReference>
<gene>
    <name evidence="3" type="ORF">VNI00_003417</name>
</gene>
<feature type="compositionally biased region" description="Low complexity" evidence="1">
    <location>
        <begin position="857"/>
        <end position="868"/>
    </location>
</feature>
<dbReference type="Pfam" id="PF00179">
    <property type="entry name" value="UQ_con"/>
    <property type="match status" value="1"/>
</dbReference>
<feature type="region of interest" description="Disordered" evidence="1">
    <location>
        <begin position="529"/>
        <end position="581"/>
    </location>
</feature>